<name>A0A238XDV7_9ACTN</name>
<evidence type="ECO:0000256" key="11">
    <source>
        <dbReference type="ARBA" id="ARBA00029811"/>
    </source>
</evidence>
<evidence type="ECO:0000256" key="10">
    <source>
        <dbReference type="ARBA" id="ARBA00023049"/>
    </source>
</evidence>
<feature type="domain" description="Aminopeptidase N-like N-terminal" evidence="16">
    <location>
        <begin position="65"/>
        <end position="234"/>
    </location>
</feature>
<dbReference type="InterPro" id="IPR001930">
    <property type="entry name" value="Peptidase_M1"/>
</dbReference>
<dbReference type="AlphaFoldDB" id="A0A238XDV7"/>
<evidence type="ECO:0000256" key="9">
    <source>
        <dbReference type="ARBA" id="ARBA00022833"/>
    </source>
</evidence>
<reference evidence="17 18" key="1">
    <citation type="submission" date="2017-06" db="EMBL/GenBank/DDBJ databases">
        <authorList>
            <person name="Kim H.J."/>
            <person name="Triplett B.A."/>
        </authorList>
    </citation>
    <scope>NUCLEOTIDE SEQUENCE [LARGE SCALE GENOMIC DNA]</scope>
    <source>
        <strain evidence="17 18">DSM 43151</strain>
    </source>
</reference>
<dbReference type="GO" id="GO:0016285">
    <property type="term" value="F:alanyl aminopeptidase activity"/>
    <property type="evidence" value="ECO:0007669"/>
    <property type="project" value="UniProtKB-EC"/>
</dbReference>
<keyword evidence="9" id="KW-0862">Zinc</keyword>
<keyword evidence="7" id="KW-0479">Metal-binding</keyword>
<feature type="compositionally biased region" description="Low complexity" evidence="13">
    <location>
        <begin position="491"/>
        <end position="507"/>
    </location>
</feature>
<dbReference type="InterPro" id="IPR050344">
    <property type="entry name" value="Peptidase_M1_aminopeptidases"/>
</dbReference>
<keyword evidence="10" id="KW-0482">Metalloprotease</keyword>
<dbReference type="PANTHER" id="PTHR11533">
    <property type="entry name" value="PROTEASE M1 ZINC METALLOPROTEASE"/>
    <property type="match status" value="1"/>
</dbReference>
<dbReference type="GO" id="GO:0008270">
    <property type="term" value="F:zinc ion binding"/>
    <property type="evidence" value="ECO:0007669"/>
    <property type="project" value="InterPro"/>
</dbReference>
<keyword evidence="14" id="KW-0732">Signal</keyword>
<evidence type="ECO:0000256" key="7">
    <source>
        <dbReference type="ARBA" id="ARBA00022723"/>
    </source>
</evidence>
<keyword evidence="6" id="KW-0645">Protease</keyword>
<feature type="chain" id="PRO_5038580418" description="Aminopeptidase N" evidence="14">
    <location>
        <begin position="24"/>
        <end position="507"/>
    </location>
</feature>
<evidence type="ECO:0000256" key="1">
    <source>
        <dbReference type="ARBA" id="ARBA00000098"/>
    </source>
</evidence>
<organism evidence="17 18">
    <name type="scientific">Actinoplanes regularis</name>
    <dbReference type="NCBI Taxonomy" id="52697"/>
    <lineage>
        <taxon>Bacteria</taxon>
        <taxon>Bacillati</taxon>
        <taxon>Actinomycetota</taxon>
        <taxon>Actinomycetes</taxon>
        <taxon>Micromonosporales</taxon>
        <taxon>Micromonosporaceae</taxon>
        <taxon>Actinoplanes</taxon>
    </lineage>
</organism>
<keyword evidence="8" id="KW-0378">Hydrolase</keyword>
<protein>
    <recommendedName>
        <fullName evidence="5">Aminopeptidase N</fullName>
        <ecNumber evidence="4">3.4.11.2</ecNumber>
    </recommendedName>
    <alternativeName>
        <fullName evidence="11">Alanine aminopeptidase</fullName>
    </alternativeName>
    <alternativeName>
        <fullName evidence="12">Lysyl aminopeptidase</fullName>
    </alternativeName>
</protein>
<feature type="signal peptide" evidence="14">
    <location>
        <begin position="1"/>
        <end position="23"/>
    </location>
</feature>
<dbReference type="InterPro" id="IPR042097">
    <property type="entry name" value="Aminopeptidase_N-like_N_sf"/>
</dbReference>
<feature type="region of interest" description="Disordered" evidence="13">
    <location>
        <begin position="469"/>
        <end position="507"/>
    </location>
</feature>
<dbReference type="OrthoDB" id="100605at2"/>
<evidence type="ECO:0000256" key="14">
    <source>
        <dbReference type="SAM" id="SignalP"/>
    </source>
</evidence>
<dbReference type="RefSeq" id="WP_089292933.1">
    <property type="nucleotide sequence ID" value="NZ_BOMU01000041.1"/>
</dbReference>
<dbReference type="InterPro" id="IPR027268">
    <property type="entry name" value="Peptidase_M4/M1_CTD_sf"/>
</dbReference>
<evidence type="ECO:0000313" key="17">
    <source>
        <dbReference type="EMBL" id="SNR56751.1"/>
    </source>
</evidence>
<dbReference type="SUPFAM" id="SSF55486">
    <property type="entry name" value="Metalloproteases ('zincins'), catalytic domain"/>
    <property type="match status" value="1"/>
</dbReference>
<gene>
    <name evidence="17" type="ORF">SAMN06264365_103312</name>
</gene>
<evidence type="ECO:0000256" key="8">
    <source>
        <dbReference type="ARBA" id="ARBA00022801"/>
    </source>
</evidence>
<dbReference type="PROSITE" id="PS51257">
    <property type="entry name" value="PROKAR_LIPOPROTEIN"/>
    <property type="match status" value="1"/>
</dbReference>
<dbReference type="InterPro" id="IPR014782">
    <property type="entry name" value="Peptidase_M1_dom"/>
</dbReference>
<evidence type="ECO:0000259" key="16">
    <source>
        <dbReference type="Pfam" id="PF17900"/>
    </source>
</evidence>
<keyword evidence="18" id="KW-1185">Reference proteome</keyword>
<dbReference type="EMBL" id="FZNR01000003">
    <property type="protein sequence ID" value="SNR56751.1"/>
    <property type="molecule type" value="Genomic_DNA"/>
</dbReference>
<evidence type="ECO:0000256" key="4">
    <source>
        <dbReference type="ARBA" id="ARBA00012564"/>
    </source>
</evidence>
<comment type="similarity">
    <text evidence="3">Belongs to the peptidase M1 family.</text>
</comment>
<dbReference type="Proteomes" id="UP000198415">
    <property type="component" value="Unassembled WGS sequence"/>
</dbReference>
<dbReference type="EC" id="3.4.11.2" evidence="4"/>
<evidence type="ECO:0000256" key="12">
    <source>
        <dbReference type="ARBA" id="ARBA00031533"/>
    </source>
</evidence>
<dbReference type="SUPFAM" id="SSF63737">
    <property type="entry name" value="Leukotriene A4 hydrolase N-terminal domain"/>
    <property type="match status" value="1"/>
</dbReference>
<evidence type="ECO:0000313" key="18">
    <source>
        <dbReference type="Proteomes" id="UP000198415"/>
    </source>
</evidence>
<sequence length="507" mass="54203">MRRRGSLLAATLTVLLVAGGCTRNRPAPPPSPSPITAPHFRPGADGAGDPYFPKYGNGGYDVAGYDLDLRYDPKTGKLGGRATITATATQDLSRFDFDLAHLKASKVTVDGAAATSRATGNELIVTPAAGIPNGRKFTVVVEYGGTPDQLENKSLGNGGWIRTGDGGIALGQPESASTWYPVNDHPSDKATFTLAMTVPDGLEAISNGVPGPRRSQDGWTTWRWTESSPMASYLSTVVIGQYRITTSTHDGKPMIIAVPDSMPATSPAARSLARTGEITDYLASIFGPYPFDANGGVVVTDDRIGYALENQSRPVYGAPFFTGAEPNEGVVAHEIAHQWFGDSVSLSRWQDIWLNEGFATYAEWLWSEQSGKQTAQELFDKAYASFDWKNTPGDPGAARIFGDAVYQRGGMVVHALRKAIGDDAFFRLLKTWTSEHRNGNVDTAQFIAAAEKISGKNLDGFFAAWLNGTTRPPVNRNDPQDTSGEGAGDHSPASSPVARRSPLGATE</sequence>
<comment type="cofactor">
    <cofactor evidence="2">
        <name>Zn(2+)</name>
        <dbReference type="ChEBI" id="CHEBI:29105"/>
    </cofactor>
</comment>
<proteinExistence type="inferred from homology"/>
<dbReference type="Gene3D" id="2.60.40.1730">
    <property type="entry name" value="tricorn interacting facor f3 domain"/>
    <property type="match status" value="1"/>
</dbReference>
<dbReference type="InterPro" id="IPR045357">
    <property type="entry name" value="Aminopeptidase_N-like_N"/>
</dbReference>
<evidence type="ECO:0000259" key="15">
    <source>
        <dbReference type="Pfam" id="PF01433"/>
    </source>
</evidence>
<comment type="catalytic activity">
    <reaction evidence="1">
        <text>Release of an N-terminal amino acid, Xaa-|-Yaa- from a peptide, amide or arylamide. Xaa is preferably Ala, but may be most amino acids including Pro (slow action). When a terminal hydrophobic residue is followed by a prolyl residue, the two may be released as an intact Xaa-Pro dipeptide.</text>
        <dbReference type="EC" id="3.4.11.2"/>
    </reaction>
</comment>
<feature type="compositionally biased region" description="Pro residues" evidence="13">
    <location>
        <begin position="26"/>
        <end position="35"/>
    </location>
</feature>
<feature type="domain" description="Peptidase M1 membrane alanine aminopeptidase" evidence="15">
    <location>
        <begin position="325"/>
        <end position="465"/>
    </location>
</feature>
<feature type="region of interest" description="Disordered" evidence="13">
    <location>
        <begin position="21"/>
        <end position="48"/>
    </location>
</feature>
<evidence type="ECO:0000256" key="5">
    <source>
        <dbReference type="ARBA" id="ARBA00015611"/>
    </source>
</evidence>
<dbReference type="Pfam" id="PF01433">
    <property type="entry name" value="Peptidase_M1"/>
    <property type="match status" value="1"/>
</dbReference>
<dbReference type="GO" id="GO:0006508">
    <property type="term" value="P:proteolysis"/>
    <property type="evidence" value="ECO:0007669"/>
    <property type="project" value="UniProtKB-KW"/>
</dbReference>
<evidence type="ECO:0000256" key="6">
    <source>
        <dbReference type="ARBA" id="ARBA00022670"/>
    </source>
</evidence>
<dbReference type="CDD" id="cd09603">
    <property type="entry name" value="M1_APN_like"/>
    <property type="match status" value="1"/>
</dbReference>
<dbReference type="Pfam" id="PF17900">
    <property type="entry name" value="Peptidase_M1_N"/>
    <property type="match status" value="1"/>
</dbReference>
<evidence type="ECO:0000256" key="13">
    <source>
        <dbReference type="SAM" id="MobiDB-lite"/>
    </source>
</evidence>
<evidence type="ECO:0000256" key="3">
    <source>
        <dbReference type="ARBA" id="ARBA00010136"/>
    </source>
</evidence>
<dbReference type="PRINTS" id="PR00756">
    <property type="entry name" value="ALADIPTASE"/>
</dbReference>
<evidence type="ECO:0000256" key="2">
    <source>
        <dbReference type="ARBA" id="ARBA00001947"/>
    </source>
</evidence>
<dbReference type="Gene3D" id="1.10.390.10">
    <property type="entry name" value="Neutral Protease Domain 2"/>
    <property type="match status" value="1"/>
</dbReference>
<accession>A0A238XDV7</accession>
<dbReference type="PANTHER" id="PTHR11533:SF297">
    <property type="entry name" value="AMINOPEPTIDASE N"/>
    <property type="match status" value="1"/>
</dbReference>
<dbReference type="GO" id="GO:0008237">
    <property type="term" value="F:metallopeptidase activity"/>
    <property type="evidence" value="ECO:0007669"/>
    <property type="project" value="UniProtKB-KW"/>
</dbReference>